<proteinExistence type="predicted"/>
<comment type="caution">
    <text evidence="1">The sequence shown here is derived from an EMBL/GenBank/DDBJ whole genome shotgun (WGS) entry which is preliminary data.</text>
</comment>
<sequence>MVSQLPLSQPTPTSFPYAVEGLVQVFTSVHRSFFTGVMAQALTLAGQGTPVLVVQFLKGGINMGPDQPVRLGQNLDWLRCNLSRCLDAADDITPEERQATQELWQYTCDVIKQEHYRFFVLDELSLAIQLGLIPEEEVVGLLEQRPRSLDIILTGPDMPGSILNLADQVTQLRRNSLA</sequence>
<dbReference type="SUPFAM" id="SSF52540">
    <property type="entry name" value="P-loop containing nucleoside triphosphate hydrolases"/>
    <property type="match status" value="1"/>
</dbReference>
<name>A0ABT6F121_9SYNE</name>
<dbReference type="RefSeq" id="WP_277867411.1">
    <property type="nucleotide sequence ID" value="NZ_JAKKUT010000002.1"/>
</dbReference>
<evidence type="ECO:0000313" key="1">
    <source>
        <dbReference type="EMBL" id="MDG2991548.1"/>
    </source>
</evidence>
<dbReference type="Pfam" id="PF02572">
    <property type="entry name" value="CobA_CobO_BtuR"/>
    <property type="match status" value="1"/>
</dbReference>
<gene>
    <name evidence="1" type="ORF">L3556_11495</name>
</gene>
<keyword evidence="2" id="KW-1185">Reference proteome</keyword>
<dbReference type="EMBL" id="JAKKUT010000002">
    <property type="protein sequence ID" value="MDG2991548.1"/>
    <property type="molecule type" value="Genomic_DNA"/>
</dbReference>
<dbReference type="InterPro" id="IPR027417">
    <property type="entry name" value="P-loop_NTPase"/>
</dbReference>
<reference evidence="1" key="1">
    <citation type="journal article" date="2022" name="Genome Biol. Evol.">
        <title>A New Gene Family Diagnostic for Intracellular Biomineralization of Amorphous Ca Carbonates by Cyanobacteria.</title>
        <authorList>
            <person name="Benzerara K."/>
            <person name="Duprat E."/>
            <person name="Bitard-Feildel T."/>
            <person name="Caumes G."/>
            <person name="Cassier-Chauvat C."/>
            <person name="Chauvat F."/>
            <person name="Dezi M."/>
            <person name="Diop S.I."/>
            <person name="Gaschignard G."/>
            <person name="Gorgen S."/>
            <person name="Gugger M."/>
            <person name="Lopez-Garcia P."/>
            <person name="Millet M."/>
            <person name="Skouri-Panet F."/>
            <person name="Moreira D."/>
            <person name="Callebaut I."/>
        </authorList>
    </citation>
    <scope>NUCLEOTIDE SEQUENCE</scope>
    <source>
        <strain evidence="1">G9</strain>
    </source>
</reference>
<dbReference type="PIRSF" id="PIRSF015617">
    <property type="entry name" value="Adensltrnsf_CobA"/>
    <property type="match status" value="1"/>
</dbReference>
<dbReference type="InterPro" id="IPR003724">
    <property type="entry name" value="CblAdoTrfase_CobA"/>
</dbReference>
<evidence type="ECO:0000313" key="2">
    <source>
        <dbReference type="Proteomes" id="UP001154265"/>
    </source>
</evidence>
<dbReference type="PANTHER" id="PTHR46638:SF1">
    <property type="entry name" value="CORRINOID ADENOSYLTRANSFERASE"/>
    <property type="match status" value="1"/>
</dbReference>
<organism evidence="1 2">
    <name type="scientific">Candidatus Synechococcus calcipolaris G9</name>
    <dbReference type="NCBI Taxonomy" id="1497997"/>
    <lineage>
        <taxon>Bacteria</taxon>
        <taxon>Bacillati</taxon>
        <taxon>Cyanobacteriota</taxon>
        <taxon>Cyanophyceae</taxon>
        <taxon>Synechococcales</taxon>
        <taxon>Synechococcaceae</taxon>
        <taxon>Synechococcus</taxon>
    </lineage>
</organism>
<accession>A0ABT6F121</accession>
<protein>
    <submittedName>
        <fullName evidence="1">P-loop NTPase family protein</fullName>
    </submittedName>
</protein>
<dbReference type="NCBIfam" id="NF005648">
    <property type="entry name" value="PRK07414.1"/>
    <property type="match status" value="1"/>
</dbReference>
<dbReference type="PANTHER" id="PTHR46638">
    <property type="entry name" value="CORRINOID ADENOSYLTRANSFERASE"/>
    <property type="match status" value="1"/>
</dbReference>
<dbReference type="Proteomes" id="UP001154265">
    <property type="component" value="Unassembled WGS sequence"/>
</dbReference>
<reference evidence="1" key="2">
    <citation type="submission" date="2022-01" db="EMBL/GenBank/DDBJ databases">
        <authorList>
            <person name="Zivanovic Y."/>
            <person name="Moreira D."/>
            <person name="Lopez-Garcia P."/>
        </authorList>
    </citation>
    <scope>NUCLEOTIDE SEQUENCE</scope>
    <source>
        <strain evidence="1">G9</strain>
    </source>
</reference>
<dbReference type="Gene3D" id="3.40.50.300">
    <property type="entry name" value="P-loop containing nucleotide triphosphate hydrolases"/>
    <property type="match status" value="1"/>
</dbReference>